<evidence type="ECO:0000313" key="5">
    <source>
        <dbReference type="EMBL" id="KZV50565.1"/>
    </source>
</evidence>
<comment type="cofactor">
    <cofactor evidence="1">
        <name>Mg(2+)</name>
        <dbReference type="ChEBI" id="CHEBI:18420"/>
    </cofactor>
</comment>
<dbReference type="Pfam" id="PF03936">
    <property type="entry name" value="Terpene_synth_C"/>
    <property type="match status" value="1"/>
</dbReference>
<evidence type="ECO:0000313" key="6">
    <source>
        <dbReference type="Proteomes" id="UP000250235"/>
    </source>
</evidence>
<accession>A0A2Z7CW45</accession>
<organism evidence="5 6">
    <name type="scientific">Dorcoceras hygrometricum</name>
    <dbReference type="NCBI Taxonomy" id="472368"/>
    <lineage>
        <taxon>Eukaryota</taxon>
        <taxon>Viridiplantae</taxon>
        <taxon>Streptophyta</taxon>
        <taxon>Embryophyta</taxon>
        <taxon>Tracheophyta</taxon>
        <taxon>Spermatophyta</taxon>
        <taxon>Magnoliopsida</taxon>
        <taxon>eudicotyledons</taxon>
        <taxon>Gunneridae</taxon>
        <taxon>Pentapetalae</taxon>
        <taxon>asterids</taxon>
        <taxon>lamiids</taxon>
        <taxon>Lamiales</taxon>
        <taxon>Gesneriaceae</taxon>
        <taxon>Didymocarpoideae</taxon>
        <taxon>Trichosporeae</taxon>
        <taxon>Loxocarpinae</taxon>
        <taxon>Dorcoceras</taxon>
    </lineage>
</organism>
<dbReference type="AlphaFoldDB" id="A0A2Z7CW45"/>
<reference evidence="5 6" key="1">
    <citation type="journal article" date="2015" name="Proc. Natl. Acad. Sci. U.S.A.">
        <title>The resurrection genome of Boea hygrometrica: A blueprint for survival of dehydration.</title>
        <authorList>
            <person name="Xiao L."/>
            <person name="Yang G."/>
            <person name="Zhang L."/>
            <person name="Yang X."/>
            <person name="Zhao S."/>
            <person name="Ji Z."/>
            <person name="Zhou Q."/>
            <person name="Hu M."/>
            <person name="Wang Y."/>
            <person name="Chen M."/>
            <person name="Xu Y."/>
            <person name="Jin H."/>
            <person name="Xiao X."/>
            <person name="Hu G."/>
            <person name="Bao F."/>
            <person name="Hu Y."/>
            <person name="Wan P."/>
            <person name="Li L."/>
            <person name="Deng X."/>
            <person name="Kuang T."/>
            <person name="Xiang C."/>
            <person name="Zhu J.K."/>
            <person name="Oliver M.J."/>
            <person name="He Y."/>
        </authorList>
    </citation>
    <scope>NUCLEOTIDE SEQUENCE [LARGE SCALE GENOMIC DNA]</scope>
    <source>
        <strain evidence="6">cv. XS01</strain>
    </source>
</reference>
<feature type="domain" description="Terpene synthase metal-binding" evidence="4">
    <location>
        <begin position="97"/>
        <end position="167"/>
    </location>
</feature>
<gene>
    <name evidence="5" type="ORF">F511_32967</name>
</gene>
<dbReference type="SUPFAM" id="SSF48576">
    <property type="entry name" value="Terpenoid synthases"/>
    <property type="match status" value="1"/>
</dbReference>
<dbReference type="GO" id="GO:0010333">
    <property type="term" value="F:terpene synthase activity"/>
    <property type="evidence" value="ECO:0007669"/>
    <property type="project" value="InterPro"/>
</dbReference>
<dbReference type="InterPro" id="IPR050148">
    <property type="entry name" value="Terpene_synthase-like"/>
</dbReference>
<evidence type="ECO:0000259" key="4">
    <source>
        <dbReference type="Pfam" id="PF03936"/>
    </source>
</evidence>
<dbReference type="GO" id="GO:0000287">
    <property type="term" value="F:magnesium ion binding"/>
    <property type="evidence" value="ECO:0007669"/>
    <property type="project" value="InterPro"/>
</dbReference>
<evidence type="ECO:0000256" key="2">
    <source>
        <dbReference type="ARBA" id="ARBA00022723"/>
    </source>
</evidence>
<dbReference type="PANTHER" id="PTHR31739:SF25">
    <property type="entry name" value="(E,E)-GERANYLLINALOOL SYNTHASE"/>
    <property type="match status" value="1"/>
</dbReference>
<keyword evidence="6" id="KW-1185">Reference proteome</keyword>
<dbReference type="InterPro" id="IPR005630">
    <property type="entry name" value="Terpene_synthase_metal-bd"/>
</dbReference>
<dbReference type="Gene3D" id="1.50.10.130">
    <property type="entry name" value="Terpene synthase, N-terminal domain"/>
    <property type="match status" value="1"/>
</dbReference>
<dbReference type="InterPro" id="IPR008949">
    <property type="entry name" value="Isoprenoid_synthase_dom_sf"/>
</dbReference>
<dbReference type="Gene3D" id="1.10.600.10">
    <property type="entry name" value="Farnesyl Diphosphate Synthase"/>
    <property type="match status" value="1"/>
</dbReference>
<protein>
    <submittedName>
        <fullName evidence="5">P(E)-nerolidol/(E,E)-geranyl linalool synthase</fullName>
    </submittedName>
</protein>
<dbReference type="PANTHER" id="PTHR31739">
    <property type="entry name" value="ENT-COPALYL DIPHOSPHATE SYNTHASE, CHLOROPLASTIC"/>
    <property type="match status" value="1"/>
</dbReference>
<proteinExistence type="predicted"/>
<keyword evidence="3" id="KW-0460">Magnesium</keyword>
<name>A0A2Z7CW45_9LAMI</name>
<dbReference type="Proteomes" id="UP000250235">
    <property type="component" value="Unassembled WGS sequence"/>
</dbReference>
<evidence type="ECO:0000256" key="1">
    <source>
        <dbReference type="ARBA" id="ARBA00001946"/>
    </source>
</evidence>
<dbReference type="GO" id="GO:0016102">
    <property type="term" value="P:diterpenoid biosynthetic process"/>
    <property type="evidence" value="ECO:0007669"/>
    <property type="project" value="TreeGrafter"/>
</dbReference>
<dbReference type="OrthoDB" id="2343925at2759"/>
<keyword evidence="2" id="KW-0479">Metal-binding</keyword>
<dbReference type="EMBL" id="KQ992378">
    <property type="protein sequence ID" value="KZV50565.1"/>
    <property type="molecule type" value="Genomic_DNA"/>
</dbReference>
<evidence type="ECO:0000256" key="3">
    <source>
        <dbReference type="ARBA" id="ARBA00022842"/>
    </source>
</evidence>
<dbReference type="InterPro" id="IPR036965">
    <property type="entry name" value="Terpene_synth_N_sf"/>
</dbReference>
<sequence length="193" mass="22232">MQENPGQFISAMYSVFTATDIMKFEVDVPWTALLDHLNHRKWIEQNNMSPLWVGKASFYRFSCLDNKNLAQLAVENYEFRQSIYRQELEEMKRWSEKCGLSEMGFGRNKTEYTYYAVAACSCHPFNSIMRKAMAKAATIVTIADDFYDIEGSVSELRLLTKAIRRAELPSQRISTCSVVSSNKNYLFGSNPIQ</sequence>